<gene>
    <name evidence="1" type="ORF">EI42_04911</name>
</gene>
<protein>
    <submittedName>
        <fullName evidence="1">Uncharacterized protein</fullName>
    </submittedName>
</protein>
<dbReference type="EMBL" id="QKUF01000025">
    <property type="protein sequence ID" value="PZW23528.1"/>
    <property type="molecule type" value="Genomic_DNA"/>
</dbReference>
<reference evidence="1 2" key="1">
    <citation type="submission" date="2018-06" db="EMBL/GenBank/DDBJ databases">
        <title>Genomic Encyclopedia of Archaeal and Bacterial Type Strains, Phase II (KMG-II): from individual species to whole genera.</title>
        <authorList>
            <person name="Goeker M."/>
        </authorList>
    </citation>
    <scope>NUCLEOTIDE SEQUENCE [LARGE SCALE GENOMIC DNA]</scope>
    <source>
        <strain evidence="1 2">ATCC BAA-1881</strain>
    </source>
</reference>
<organism evidence="1 2">
    <name type="scientific">Thermosporothrix hazakensis</name>
    <dbReference type="NCBI Taxonomy" id="644383"/>
    <lineage>
        <taxon>Bacteria</taxon>
        <taxon>Bacillati</taxon>
        <taxon>Chloroflexota</taxon>
        <taxon>Ktedonobacteria</taxon>
        <taxon>Ktedonobacterales</taxon>
        <taxon>Thermosporotrichaceae</taxon>
        <taxon>Thermosporothrix</taxon>
    </lineage>
</organism>
<evidence type="ECO:0000313" key="1">
    <source>
        <dbReference type="EMBL" id="PZW23528.1"/>
    </source>
</evidence>
<sequence length="130" mass="14233">MKTPLQREIDRPFSPESKSHSIIQATEQIAIVCILKMGESNFIDILQKHASKYVHVFHFVVYYRAGTVKKAGENGATVHNHRSRRLSLLTGEASRGCGAGGGSGVSPFFPHKNAPDPLRIEAGGVHLERS</sequence>
<proteinExistence type="predicted"/>
<keyword evidence="2" id="KW-1185">Reference proteome</keyword>
<name>A0A326U0W9_THEHA</name>
<dbReference type="Proteomes" id="UP000248806">
    <property type="component" value="Unassembled WGS sequence"/>
</dbReference>
<comment type="caution">
    <text evidence="1">The sequence shown here is derived from an EMBL/GenBank/DDBJ whole genome shotgun (WGS) entry which is preliminary data.</text>
</comment>
<evidence type="ECO:0000313" key="2">
    <source>
        <dbReference type="Proteomes" id="UP000248806"/>
    </source>
</evidence>
<dbReference type="AlphaFoldDB" id="A0A326U0W9"/>
<accession>A0A326U0W9</accession>